<dbReference type="SUPFAM" id="SSF55811">
    <property type="entry name" value="Nudix"/>
    <property type="match status" value="1"/>
</dbReference>
<dbReference type="KEGG" id="sns:VC03_06235"/>
<comment type="similarity">
    <text evidence="2">Belongs to the Nudix hydrolase family.</text>
</comment>
<dbReference type="GO" id="GO:0005737">
    <property type="term" value="C:cytoplasm"/>
    <property type="evidence" value="ECO:0007669"/>
    <property type="project" value="TreeGrafter"/>
</dbReference>
<dbReference type="InterPro" id="IPR020084">
    <property type="entry name" value="NUDIX_hydrolase_CS"/>
</dbReference>
<evidence type="ECO:0000256" key="3">
    <source>
        <dbReference type="ARBA" id="ARBA00022723"/>
    </source>
</evidence>
<dbReference type="AlphaFoldDB" id="A0A0E3UV90"/>
<dbReference type="CDD" id="cd18886">
    <property type="entry name" value="NUDIX_MutT_Nudt1"/>
    <property type="match status" value="1"/>
</dbReference>
<dbReference type="PANTHER" id="PTHR43758:SF2">
    <property type="entry name" value="OXIDIZED PURINE NUCLEOSIDE TRIPHOSPHATE HYDROLASE"/>
    <property type="match status" value="1"/>
</dbReference>
<dbReference type="PROSITE" id="PS51462">
    <property type="entry name" value="NUDIX"/>
    <property type="match status" value="1"/>
</dbReference>
<evidence type="ECO:0000256" key="2">
    <source>
        <dbReference type="ARBA" id="ARBA00005582"/>
    </source>
</evidence>
<dbReference type="STRING" id="187101.VC03_06235"/>
<dbReference type="RefSeq" id="WP_046329167.1">
    <property type="nucleotide sequence ID" value="NZ_CP011280.1"/>
</dbReference>
<evidence type="ECO:0000256" key="1">
    <source>
        <dbReference type="ARBA" id="ARBA00001946"/>
    </source>
</evidence>
<keyword evidence="4" id="KW-0378">Hydrolase</keyword>
<dbReference type="Gene3D" id="3.90.79.10">
    <property type="entry name" value="Nucleoside Triphosphate Pyrophosphohydrolase"/>
    <property type="match status" value="1"/>
</dbReference>
<keyword evidence="8" id="KW-1185">Reference proteome</keyword>
<dbReference type="PROSITE" id="PS00893">
    <property type="entry name" value="NUDIX_BOX"/>
    <property type="match status" value="1"/>
</dbReference>
<dbReference type="HOGENOM" id="CLU_037162_11_2_0"/>
<dbReference type="Pfam" id="PF00293">
    <property type="entry name" value="NUDIX"/>
    <property type="match status" value="1"/>
</dbReference>
<evidence type="ECO:0000256" key="4">
    <source>
        <dbReference type="ARBA" id="ARBA00022801"/>
    </source>
</evidence>
<keyword evidence="5" id="KW-0460">Magnesium</keyword>
<organism evidence="7 8">
    <name type="scientific">Sneathia vaginalis</name>
    <dbReference type="NCBI Taxonomy" id="187101"/>
    <lineage>
        <taxon>Bacteria</taxon>
        <taxon>Fusobacteriati</taxon>
        <taxon>Fusobacteriota</taxon>
        <taxon>Fusobacteriia</taxon>
        <taxon>Fusobacteriales</taxon>
        <taxon>Leptotrichiaceae</taxon>
        <taxon>Sneathia</taxon>
    </lineage>
</organism>
<accession>A0A0E3UV90</accession>
<evidence type="ECO:0000259" key="6">
    <source>
        <dbReference type="PROSITE" id="PS51462"/>
    </source>
</evidence>
<feature type="domain" description="Nudix hydrolase" evidence="6">
    <location>
        <begin position="1"/>
        <end position="127"/>
    </location>
</feature>
<protein>
    <recommendedName>
        <fullName evidence="6">Nudix hydrolase domain-containing protein</fullName>
    </recommendedName>
</protein>
<dbReference type="GO" id="GO:0008413">
    <property type="term" value="F:8-oxo-7,8-dihydroguanosine triphosphate pyrophosphatase activity"/>
    <property type="evidence" value="ECO:0007669"/>
    <property type="project" value="InterPro"/>
</dbReference>
<dbReference type="PANTHER" id="PTHR43758">
    <property type="entry name" value="7,8-DIHYDRO-8-OXOGUANINE TRIPHOSPHATASE"/>
    <property type="match status" value="1"/>
</dbReference>
<evidence type="ECO:0000313" key="7">
    <source>
        <dbReference type="EMBL" id="AKC96063.1"/>
    </source>
</evidence>
<proteinExistence type="inferred from homology"/>
<reference evidence="7 8" key="1">
    <citation type="journal article" date="2012" name="BMC Genomics">
        <title>Genomic sequence analysis and characterization of Sneathia amnii sp. nov.</title>
        <authorList>
            <consortium name="Vaginal Microbiome Consortium (additional members)"/>
            <person name="Harwich M.D.Jr."/>
            <person name="Serrano M.G."/>
            <person name="Fettweis J.M."/>
            <person name="Alves J.M."/>
            <person name="Reimers M.A."/>
            <person name="Buck G.A."/>
            <person name="Jefferson K.K."/>
        </authorList>
    </citation>
    <scope>NUCLEOTIDE SEQUENCE [LARGE SCALE GENOMIC DNA]</scope>
    <source>
        <strain evidence="7 8">SN35</strain>
    </source>
</reference>
<evidence type="ECO:0000313" key="8">
    <source>
        <dbReference type="Proteomes" id="UP000033103"/>
    </source>
</evidence>
<name>A0A0E3UV90_9FUSO</name>
<dbReference type="InterPro" id="IPR000086">
    <property type="entry name" value="NUDIX_hydrolase_dom"/>
</dbReference>
<dbReference type="GO" id="GO:0006281">
    <property type="term" value="P:DNA repair"/>
    <property type="evidence" value="ECO:0007669"/>
    <property type="project" value="InterPro"/>
</dbReference>
<dbReference type="PATRIC" id="fig|1069640.6.peg.1238"/>
<dbReference type="GO" id="GO:0046872">
    <property type="term" value="F:metal ion binding"/>
    <property type="evidence" value="ECO:0007669"/>
    <property type="project" value="UniProtKB-KW"/>
</dbReference>
<dbReference type="EMBL" id="CP011280">
    <property type="protein sequence ID" value="AKC96063.1"/>
    <property type="molecule type" value="Genomic_DNA"/>
</dbReference>
<dbReference type="OrthoDB" id="9804563at2"/>
<gene>
    <name evidence="7" type="ORF">VC03_06235</name>
</gene>
<evidence type="ECO:0000256" key="5">
    <source>
        <dbReference type="ARBA" id="ARBA00022842"/>
    </source>
</evidence>
<dbReference type="Proteomes" id="UP000033103">
    <property type="component" value="Chromosome"/>
</dbReference>
<dbReference type="InterPro" id="IPR015797">
    <property type="entry name" value="NUDIX_hydrolase-like_dom_sf"/>
</dbReference>
<keyword evidence="3" id="KW-0479">Metal-binding</keyword>
<comment type="cofactor">
    <cofactor evidence="1">
        <name>Mg(2+)</name>
        <dbReference type="ChEBI" id="CHEBI:18420"/>
    </cofactor>
</comment>
<sequence>MTICTVCYIEKDDEVLMLYRNKKENDINEGKWIGVGGHVEKNESPYDCVVREVKEETGLDVYNLIPRGHMTFIFNNDVTYIHVFSTRDFKGSLIDCDEGELHWIKKSDIKKLNLWETDAYLIEKIVNNDYSYFMTKAEYSGDKLLLNKVEVD</sequence>
<dbReference type="InterPro" id="IPR003562">
    <property type="entry name" value="Mutator_MutX_prot"/>
</dbReference>
<dbReference type="PRINTS" id="PR01402">
    <property type="entry name" value="MUTATORMUTX"/>
</dbReference>